<dbReference type="NCBIfam" id="NF041642">
    <property type="entry name" value="RAxF_45"/>
    <property type="match status" value="1"/>
</dbReference>
<keyword evidence="1" id="KW-0812">Transmembrane</keyword>
<name>A0ABR8QSI9_9BACI</name>
<protein>
    <submittedName>
        <fullName evidence="2">Uncharacterized protein</fullName>
    </submittedName>
</protein>
<dbReference type="RefSeq" id="WP_191815787.1">
    <property type="nucleotide sequence ID" value="NZ_JACSQT010000008.1"/>
</dbReference>
<evidence type="ECO:0000313" key="3">
    <source>
        <dbReference type="Proteomes" id="UP000657931"/>
    </source>
</evidence>
<sequence>MSGTVLTRGKWLEHLTVFCAIFGAMTFNGIRLSFFNNCIAKISSQTSLHTQQRA</sequence>
<evidence type="ECO:0000313" key="2">
    <source>
        <dbReference type="EMBL" id="MBD7938507.1"/>
    </source>
</evidence>
<reference evidence="2 3" key="1">
    <citation type="submission" date="2020-08" db="EMBL/GenBank/DDBJ databases">
        <title>A Genomic Blueprint of the Chicken Gut Microbiome.</title>
        <authorList>
            <person name="Gilroy R."/>
            <person name="Ravi A."/>
            <person name="Getino M."/>
            <person name="Pursley I."/>
            <person name="Horton D.L."/>
            <person name="Alikhan N.-F."/>
            <person name="Baker D."/>
            <person name="Gharbi K."/>
            <person name="Hall N."/>
            <person name="Watson M."/>
            <person name="Adriaenssens E.M."/>
            <person name="Foster-Nyarko E."/>
            <person name="Jarju S."/>
            <person name="Secka A."/>
            <person name="Antonio M."/>
            <person name="Oren A."/>
            <person name="Chaudhuri R."/>
            <person name="La Ragione R.M."/>
            <person name="Hildebrand F."/>
            <person name="Pallen M.J."/>
        </authorList>
    </citation>
    <scope>NUCLEOTIDE SEQUENCE [LARGE SCALE GENOMIC DNA]</scope>
    <source>
        <strain evidence="2 3">Sa5YUA1</strain>
    </source>
</reference>
<accession>A0ABR8QSI9</accession>
<feature type="transmembrane region" description="Helical" evidence="1">
    <location>
        <begin position="15"/>
        <end position="34"/>
    </location>
</feature>
<keyword evidence="3" id="KW-1185">Reference proteome</keyword>
<gene>
    <name evidence="2" type="ORF">H9655_15835</name>
</gene>
<dbReference type="Proteomes" id="UP000657931">
    <property type="component" value="Unassembled WGS sequence"/>
</dbReference>
<proteinExistence type="predicted"/>
<comment type="caution">
    <text evidence="2">The sequence shown here is derived from an EMBL/GenBank/DDBJ whole genome shotgun (WGS) entry which is preliminary data.</text>
</comment>
<dbReference type="EMBL" id="JACSQT010000008">
    <property type="protein sequence ID" value="MBD7938507.1"/>
    <property type="molecule type" value="Genomic_DNA"/>
</dbReference>
<dbReference type="InterPro" id="IPR048146">
    <property type="entry name" value="RAxF_45-like"/>
</dbReference>
<keyword evidence="1" id="KW-1133">Transmembrane helix</keyword>
<organism evidence="2 3">
    <name type="scientific">Cytobacillus stercorigallinarum</name>
    <dbReference type="NCBI Taxonomy" id="2762240"/>
    <lineage>
        <taxon>Bacteria</taxon>
        <taxon>Bacillati</taxon>
        <taxon>Bacillota</taxon>
        <taxon>Bacilli</taxon>
        <taxon>Bacillales</taxon>
        <taxon>Bacillaceae</taxon>
        <taxon>Cytobacillus</taxon>
    </lineage>
</organism>
<evidence type="ECO:0000256" key="1">
    <source>
        <dbReference type="SAM" id="Phobius"/>
    </source>
</evidence>
<keyword evidence="1" id="KW-0472">Membrane</keyword>